<gene>
    <name evidence="1" type="ORF">LCGC14_3069720</name>
</gene>
<reference evidence="1" key="1">
    <citation type="journal article" date="2015" name="Nature">
        <title>Complex archaea that bridge the gap between prokaryotes and eukaryotes.</title>
        <authorList>
            <person name="Spang A."/>
            <person name="Saw J.H."/>
            <person name="Jorgensen S.L."/>
            <person name="Zaremba-Niedzwiedzka K."/>
            <person name="Martijn J."/>
            <person name="Lind A.E."/>
            <person name="van Eijk R."/>
            <person name="Schleper C."/>
            <person name="Guy L."/>
            <person name="Ettema T.J."/>
        </authorList>
    </citation>
    <scope>NUCLEOTIDE SEQUENCE</scope>
</reference>
<organism evidence="1">
    <name type="scientific">marine sediment metagenome</name>
    <dbReference type="NCBI Taxonomy" id="412755"/>
    <lineage>
        <taxon>unclassified sequences</taxon>
        <taxon>metagenomes</taxon>
        <taxon>ecological metagenomes</taxon>
    </lineage>
</organism>
<comment type="caution">
    <text evidence="1">The sequence shown here is derived from an EMBL/GenBank/DDBJ whole genome shotgun (WGS) entry which is preliminary data.</text>
</comment>
<proteinExistence type="predicted"/>
<evidence type="ECO:0000313" key="1">
    <source>
        <dbReference type="EMBL" id="KKK55919.1"/>
    </source>
</evidence>
<accession>A0A0F8YP54</accession>
<feature type="non-terminal residue" evidence="1">
    <location>
        <position position="1"/>
    </location>
</feature>
<sequence length="192" mass="20199">SDPGTNGGRLTCSGNFISGFSSATKFFESGSQSFGTAPQPGTAYFNHCNLVTKSIGAADMIVESYSYTLNNKAVRIGCDSSGDAESYALGMGGYEITGSIRLLYDDKAKGLMTNGLTTAFDAQLILAYGSGAEPVTTDGDFLQRLNINIPATARDFAAETGTMIDVTFKGADDTTNKMAEIEIANAVDRSWS</sequence>
<dbReference type="AlphaFoldDB" id="A0A0F8YP54"/>
<protein>
    <submittedName>
        <fullName evidence="1">Uncharacterized protein</fullName>
    </submittedName>
</protein>
<dbReference type="EMBL" id="LAZR01065257">
    <property type="protein sequence ID" value="KKK55919.1"/>
    <property type="molecule type" value="Genomic_DNA"/>
</dbReference>
<name>A0A0F8YP54_9ZZZZ</name>